<dbReference type="PANTHER" id="PTHR36452">
    <property type="entry name" value="CHROMOSOME 12, WHOLE GENOME SHOTGUN SEQUENCE"/>
    <property type="match status" value="1"/>
</dbReference>
<dbReference type="STRING" id="112498.A0A2D3VFD6"/>
<dbReference type="NCBIfam" id="TIGR02453">
    <property type="entry name" value="TIGR02453 family protein"/>
    <property type="match status" value="1"/>
</dbReference>
<dbReference type="Pfam" id="PF09365">
    <property type="entry name" value="DUF2461"/>
    <property type="match status" value="1"/>
</dbReference>
<dbReference type="GeneID" id="35605367"/>
<evidence type="ECO:0000313" key="2">
    <source>
        <dbReference type="EMBL" id="CZT24595.1"/>
    </source>
</evidence>
<feature type="region of interest" description="Disordered" evidence="1">
    <location>
        <begin position="1"/>
        <end position="146"/>
    </location>
</feature>
<evidence type="ECO:0000313" key="3">
    <source>
        <dbReference type="Proteomes" id="UP000225277"/>
    </source>
</evidence>
<dbReference type="EMBL" id="FJUY01000022">
    <property type="protein sequence ID" value="CZT24595.1"/>
    <property type="molecule type" value="Genomic_DNA"/>
</dbReference>
<name>A0A2D3VFD6_9PEZI</name>
<proteinExistence type="predicted"/>
<dbReference type="OrthoDB" id="2537769at2759"/>
<gene>
    <name evidence="2" type="ORF">RCC_10320</name>
</gene>
<dbReference type="PANTHER" id="PTHR36452:SF1">
    <property type="entry name" value="DUF2461 DOMAIN-CONTAINING PROTEIN"/>
    <property type="match status" value="1"/>
</dbReference>
<feature type="compositionally biased region" description="Acidic residues" evidence="1">
    <location>
        <begin position="388"/>
        <end position="404"/>
    </location>
</feature>
<reference evidence="2 3" key="1">
    <citation type="submission" date="2016-03" db="EMBL/GenBank/DDBJ databases">
        <authorList>
            <person name="Ploux O."/>
        </authorList>
    </citation>
    <scope>NUCLEOTIDE SEQUENCE [LARGE SCALE GENOMIC DNA]</scope>
    <source>
        <strain evidence="2 3">URUG2</strain>
    </source>
</reference>
<protein>
    <recommendedName>
        <fullName evidence="4">TIGR02453 family protein</fullName>
    </recommendedName>
</protein>
<dbReference type="Proteomes" id="UP000225277">
    <property type="component" value="Unassembled WGS sequence"/>
</dbReference>
<dbReference type="AlphaFoldDB" id="A0A2D3VFD6"/>
<feature type="compositionally biased region" description="Acidic residues" evidence="1">
    <location>
        <begin position="71"/>
        <end position="92"/>
    </location>
</feature>
<sequence length="410" mass="45479">MSRRSTRLSMPGDHKPHKRVASTSEPGFTADTKKQRTQKATPTKSKYFSEPGGESEQTEEENPSDTNESASDFEDEIDQSQASEVDEDDASDSDGPPVSKGRSASSKGTPKGSEIWRPGVKSGLGPGKQLIIKKPKARPAGSTPYKDETIHPNTLLFLADLKVNNNREWLKLHDAEFRQAEKDWHSFVEKLTERLVEDVDDTIPELPVKDVVFRIYRDIRFSSDPTPYKPFFSASWSRAGRKGSYAHYYIQVAPPNHGKSFIGGGLWHPDAGPTAAMRNDIDRHPKNLKDILNNSELRTEFLGGAKDSKKAVQAFVQENAGNALKTRPKGYSAEHPDIELLRLKNYTIGKKISNDEILGDAGMDRVVGLLKCLKPFITHCNSVVLPDDVDERDEGESQESDASDNADSQS</sequence>
<dbReference type="InterPro" id="IPR012808">
    <property type="entry name" value="CHP02453"/>
</dbReference>
<evidence type="ECO:0008006" key="4">
    <source>
        <dbReference type="Google" id="ProtNLM"/>
    </source>
</evidence>
<dbReference type="RefSeq" id="XP_023631319.1">
    <property type="nucleotide sequence ID" value="XM_023775551.1"/>
</dbReference>
<organism evidence="2 3">
    <name type="scientific">Ramularia collo-cygni</name>
    <dbReference type="NCBI Taxonomy" id="112498"/>
    <lineage>
        <taxon>Eukaryota</taxon>
        <taxon>Fungi</taxon>
        <taxon>Dikarya</taxon>
        <taxon>Ascomycota</taxon>
        <taxon>Pezizomycotina</taxon>
        <taxon>Dothideomycetes</taxon>
        <taxon>Dothideomycetidae</taxon>
        <taxon>Mycosphaerellales</taxon>
        <taxon>Mycosphaerellaceae</taxon>
        <taxon>Ramularia</taxon>
    </lineage>
</organism>
<accession>A0A2D3VFD6</accession>
<keyword evidence="3" id="KW-1185">Reference proteome</keyword>
<evidence type="ECO:0000256" key="1">
    <source>
        <dbReference type="SAM" id="MobiDB-lite"/>
    </source>
</evidence>
<feature type="region of interest" description="Disordered" evidence="1">
    <location>
        <begin position="388"/>
        <end position="410"/>
    </location>
</feature>